<gene>
    <name evidence="4" type="ORF">PEVE_00028346</name>
</gene>
<dbReference type="InterPro" id="IPR055386">
    <property type="entry name" value="FANCA_helical"/>
</dbReference>
<dbReference type="Proteomes" id="UP001159427">
    <property type="component" value="Unassembled WGS sequence"/>
</dbReference>
<organism evidence="4 5">
    <name type="scientific">Porites evermanni</name>
    <dbReference type="NCBI Taxonomy" id="104178"/>
    <lineage>
        <taxon>Eukaryota</taxon>
        <taxon>Metazoa</taxon>
        <taxon>Cnidaria</taxon>
        <taxon>Anthozoa</taxon>
        <taxon>Hexacorallia</taxon>
        <taxon>Scleractinia</taxon>
        <taxon>Fungiina</taxon>
        <taxon>Poritidae</taxon>
        <taxon>Porites</taxon>
    </lineage>
</organism>
<evidence type="ECO:0008006" key="6">
    <source>
        <dbReference type="Google" id="ProtNLM"/>
    </source>
</evidence>
<evidence type="ECO:0000259" key="2">
    <source>
        <dbReference type="Pfam" id="PF24781"/>
    </source>
</evidence>
<reference evidence="4 5" key="1">
    <citation type="submission" date="2022-05" db="EMBL/GenBank/DDBJ databases">
        <authorList>
            <consortium name="Genoscope - CEA"/>
            <person name="William W."/>
        </authorList>
    </citation>
    <scope>NUCLEOTIDE SEQUENCE [LARGE SCALE GENOMIC DNA]</scope>
</reference>
<dbReference type="Pfam" id="PF24781">
    <property type="entry name" value="FANCA_helical"/>
    <property type="match status" value="1"/>
</dbReference>
<dbReference type="InterPro" id="IPR003516">
    <property type="entry name" value="FANCA"/>
</dbReference>
<comment type="caution">
    <text evidence="4">The sequence shown here is derived from an EMBL/GenBank/DDBJ whole genome shotgun (WGS) entry which is preliminary data.</text>
</comment>
<dbReference type="PANTHER" id="PTHR12047:SF2">
    <property type="entry name" value="FANCONI ANEMIA GROUP A PROTEIN"/>
    <property type="match status" value="1"/>
</dbReference>
<dbReference type="InterPro" id="IPR055387">
    <property type="entry name" value="FANCA_arcN"/>
</dbReference>
<proteinExistence type="predicted"/>
<evidence type="ECO:0000313" key="4">
    <source>
        <dbReference type="EMBL" id="CAH3026193.1"/>
    </source>
</evidence>
<dbReference type="Pfam" id="PF15865">
    <property type="entry name" value="Fanconi_A_N"/>
    <property type="match status" value="1"/>
</dbReference>
<dbReference type="EMBL" id="CALNXI010000393">
    <property type="protein sequence ID" value="CAH3026193.1"/>
    <property type="molecule type" value="Genomic_DNA"/>
</dbReference>
<feature type="domain" description="Fanconi anaemia group A protein N-terminal" evidence="1">
    <location>
        <begin position="125"/>
        <end position="470"/>
    </location>
</feature>
<evidence type="ECO:0000259" key="3">
    <source>
        <dbReference type="Pfam" id="PF24783"/>
    </source>
</evidence>
<feature type="domain" description="Fanconi anaemia group A protein helical" evidence="2">
    <location>
        <begin position="497"/>
        <end position="577"/>
    </location>
</feature>
<accession>A0ABN8MBB1</accession>
<keyword evidence="5" id="KW-1185">Reference proteome</keyword>
<evidence type="ECO:0000259" key="1">
    <source>
        <dbReference type="Pfam" id="PF15865"/>
    </source>
</evidence>
<name>A0ABN8MBB1_9CNID</name>
<dbReference type="InterPro" id="IPR031729">
    <property type="entry name" value="Fanconi_A_N"/>
</dbReference>
<evidence type="ECO:0000313" key="5">
    <source>
        <dbReference type="Proteomes" id="UP001159427"/>
    </source>
</evidence>
<dbReference type="PANTHER" id="PTHR12047">
    <property type="entry name" value="FANCONI ANEMIA GROUP A PROTEIN"/>
    <property type="match status" value="1"/>
</dbReference>
<feature type="domain" description="Fanconi anaemia group A protein arcN subdomain" evidence="3">
    <location>
        <begin position="599"/>
        <end position="850"/>
    </location>
</feature>
<protein>
    <recommendedName>
        <fullName evidence="6">Fanconi anemia group A protein</fullName>
    </recommendedName>
</protein>
<sequence length="1404" mass="159631">MQLVDDNRSFEGMIRESEDISNIGTCDSWHQEPSKLESFSVLTADSCVNLLKCQATKASCPLDLLAAESMAKRLISVCKPASQQLLAGCQLDSVLSVVKVIKQMLAKQCFNRVYFAKHLTSKGPCLPLEVVWLLHKDCIVSFDTYLACCLQYDETVEVVSHGLLSLCTNITNKEKQGSILSVLLGRLISFSFLENKTKEGPIIANNRLEKISQDIMDIVVEKSDFLLYRKMDCPPQEESKERFCVLEIVRRLNDIPWPAIRKFFSRQLNLFFMQQPDGDTPKLDSRVFCKQKDFKFSTLNQTARTVIEQFLLIFDPMTLIECLKNAVFKDQVNVPCVLSFLSSFVVLVKEAASMIEGYVNDLLNESLNNNDSHSLLIAFVMVRQMSLEGGHVFKPYVMWFQGYFGDQGNLKLNTKKSVQFFIKFLSELVPYEPAEYLKVHIIKAPQVPSKLRELVTDYASLAKTRLMDLREPVELVRMYGDSSAGTEAKSEHAKQLEQASSDVDKVLDAYEKSGKVPSTVMEASIFRKPYFIGRFLPALLTPRKIPDEADTRAQLIDVLSKAGKIPKNMLTAYQSACKKTTEQIEVSVLDDEGTLSGMQKLISCLDKLTRLIVESLQFSDLSKLTGRISSQLSIISATIQSMTKVSDEMLTTNQLVEVDIVSLDRGSCTQTVDALLDAFYRTCDEVKKCLLDSLDNMYRYHWVRDFVAMVVCTTSLHKSLYCQLWRRTCLQGATSSNQDVQGLAVFLCYLCINQTNMLPVLLRGNLHTAEKKFPDVCTICCFLDVLCDHIPLCTSRWMEFFLRFSCTYMDHVLDAFSGSFTELKTDVGLHTAYLSPAMLRKTFYLLHRLNVCGDTFLFKPTLPEDLVCMVKKLVSVQQFQQLKEKEEKLTFSEWCRWELGVSAREDFLSDNDRRIYHQFRVLDHFLPLGTLDGGCNGCASKACSVIFRALLNAESRSLQEQKPVDISRNDMINLIQELVTMLPQLSNDTGQETEAENSCDPWLLQQFYSRMTEVQFNVEQSKAKTTESCDLLPASKTASFIKLAMRLPPYLLFTNKLDSDPNAHSITRVADFIYSYLRPYLSDGGCLPFDITSYILKALLTYTRSSPSKSITTGSELFSRFFKECPLFFVSTQHYWKQLRPLAASHRNYTCAVLQQAGSFLNWKNSVETAQSASLSELEGFDVYVLASAIAVFLRGANSRVMMNLIVEELKAPTEFTRKLAGCLFDCIVAEFSQMLLHGNEIEENAVLTDFAWQLLRCFPRTLLVFKIDENCEFKDDVMRLRSLILKEHLIKLYPAVFFSFFTKFPREALREMTKMRGFLEVTLSMYNSFVFLRKECLEGVANKTAVCSPLHLDFCRQVSVFVRDCVLSSSGEQLRSLTKDVISSCTSELRQFLQSQLSKVQER</sequence>
<dbReference type="Pfam" id="PF24783">
    <property type="entry name" value="FANCA_arcN"/>
    <property type="match status" value="1"/>
</dbReference>